<reference evidence="2 3" key="1">
    <citation type="submission" date="2019-02" db="EMBL/GenBank/DDBJ databases">
        <title>Genomic Encyclopedia of Type Strains, Phase IV (KMG-IV): sequencing the most valuable type-strain genomes for metagenomic binning, comparative biology and taxonomic classification.</title>
        <authorList>
            <person name="Goeker M."/>
        </authorList>
    </citation>
    <scope>NUCLEOTIDE SEQUENCE [LARGE SCALE GENOMIC DNA]</scope>
    <source>
        <strain evidence="2 3">DSM 105135</strain>
    </source>
</reference>
<proteinExistence type="predicted"/>
<feature type="chain" id="PRO_5020395004" evidence="1">
    <location>
        <begin position="24"/>
        <end position="521"/>
    </location>
</feature>
<feature type="signal peptide" evidence="1">
    <location>
        <begin position="1"/>
        <end position="23"/>
    </location>
</feature>
<dbReference type="EMBL" id="SHKX01000017">
    <property type="protein sequence ID" value="RZU36754.1"/>
    <property type="molecule type" value="Genomic_DNA"/>
</dbReference>
<dbReference type="AlphaFoldDB" id="A0A4Q7YIU3"/>
<dbReference type="Proteomes" id="UP000292423">
    <property type="component" value="Unassembled WGS sequence"/>
</dbReference>
<keyword evidence="1" id="KW-0732">Signal</keyword>
<dbReference type="OrthoDB" id="9797479at2"/>
<evidence type="ECO:0000313" key="2">
    <source>
        <dbReference type="EMBL" id="RZU36754.1"/>
    </source>
</evidence>
<gene>
    <name evidence="2" type="ORF">EV700_3220</name>
</gene>
<keyword evidence="3" id="KW-1185">Reference proteome</keyword>
<dbReference type="InterPro" id="IPR010927">
    <property type="entry name" value="T4SS_TraH"/>
</dbReference>
<evidence type="ECO:0000256" key="1">
    <source>
        <dbReference type="SAM" id="SignalP"/>
    </source>
</evidence>
<comment type="caution">
    <text evidence="2">The sequence shown here is derived from an EMBL/GenBank/DDBJ whole genome shotgun (WGS) entry which is preliminary data.</text>
</comment>
<dbReference type="Pfam" id="PF06122">
    <property type="entry name" value="TraH"/>
    <property type="match status" value="1"/>
</dbReference>
<sequence>MRLPPKSMAILIAATLLNGAAHADSLDSLLDGMYVNTTNPSVYHSQTRGGIVGGSIVARAPIRSVNLLSVDPPRVNAGCGGIDMYMGSFSYINSDQIVATLRAVGQNAKGLLFQMALEAINSFLGSKITHFMDAMQKMNQSLRNTCEIAQKTLSVTKDFFNDPKKTATEAGKAIGTNLGTFEDSASAWFNEFTKPDAATLIGNPSTLSAAALKEASQNPAIGNLAWRAFFRSGAADRIGDANSPVTGFNGSNSNRKVIELLMNLTGTLVVSTSEAANLGNDGQPVCGGKSSGSGNVSCTQAARPETARLINLDNLMNPDGLDINGCGSANLDLETELGCQDIVRKPMSALFGGTDRLVNKMLFGIDKASISEAEIDGATDGILYRLTHNQALTQPQLNFLSNIHIPLLRFLVKVQRDPAAVRKVAQDSARIISQDMAIQMAKAMVTAAESAWNGKDVKVNKPEFVDGNLESFRREIMQKEGSFTERANTVIALNTYTTEIYQGLPTASFIRTSPLRVGGGR</sequence>
<dbReference type="RefSeq" id="WP_130415698.1">
    <property type="nucleotide sequence ID" value="NZ_SHKX01000017.1"/>
</dbReference>
<name>A0A4Q7YIU3_9GAMM</name>
<accession>A0A4Q7YIU3</accession>
<evidence type="ECO:0000313" key="3">
    <source>
        <dbReference type="Proteomes" id="UP000292423"/>
    </source>
</evidence>
<organism evidence="2 3">
    <name type="scientific">Fluviicoccus keumensis</name>
    <dbReference type="NCBI Taxonomy" id="1435465"/>
    <lineage>
        <taxon>Bacteria</taxon>
        <taxon>Pseudomonadati</taxon>
        <taxon>Pseudomonadota</taxon>
        <taxon>Gammaproteobacteria</taxon>
        <taxon>Moraxellales</taxon>
        <taxon>Moraxellaceae</taxon>
        <taxon>Fluviicoccus</taxon>
    </lineage>
</organism>
<protein>
    <submittedName>
        <fullName evidence="2">Conjugative transfer pilus assembly protein TraH</fullName>
    </submittedName>
</protein>